<organism evidence="1 2">
    <name type="scientific">Prochlorococcus marinus (strain MIT 9301)</name>
    <dbReference type="NCBI Taxonomy" id="167546"/>
    <lineage>
        <taxon>Bacteria</taxon>
        <taxon>Bacillati</taxon>
        <taxon>Cyanobacteriota</taxon>
        <taxon>Cyanophyceae</taxon>
        <taxon>Synechococcales</taxon>
        <taxon>Prochlorococcaceae</taxon>
        <taxon>Prochlorococcus</taxon>
    </lineage>
</organism>
<protein>
    <submittedName>
        <fullName evidence="1">Uncharacterized protein</fullName>
    </submittedName>
</protein>
<dbReference type="EMBL" id="CP000576">
    <property type="protein sequence ID" value="ABO16977.1"/>
    <property type="molecule type" value="Genomic_DNA"/>
</dbReference>
<keyword evidence="2" id="KW-1185">Reference proteome</keyword>
<dbReference type="KEGG" id="pmg:P9301_03541"/>
<dbReference type="HOGENOM" id="CLU_3357760_0_0_3"/>
<accession>A3PB52</accession>
<name>A3PB52_PROM0</name>
<dbReference type="AlphaFoldDB" id="A3PB52"/>
<dbReference type="Proteomes" id="UP000001430">
    <property type="component" value="Chromosome"/>
</dbReference>
<sequence length="43" mass="4823">MHIHLETTKTNLVIFDAIKASVPKFLNFLGAELNNKCITHLEG</sequence>
<evidence type="ECO:0000313" key="1">
    <source>
        <dbReference type="EMBL" id="ABO16977.1"/>
    </source>
</evidence>
<gene>
    <name evidence="1" type="ordered locus">P9301_03541</name>
</gene>
<evidence type="ECO:0000313" key="2">
    <source>
        <dbReference type="Proteomes" id="UP000001430"/>
    </source>
</evidence>
<proteinExistence type="predicted"/>
<reference evidence="1 2" key="1">
    <citation type="journal article" date="2007" name="PLoS Genet.">
        <title>Patterns and implications of gene gain and loss in the evolution of Prochlorococcus.</title>
        <authorList>
            <person name="Kettler G.C."/>
            <person name="Martiny A.C."/>
            <person name="Huang K."/>
            <person name="Zucker J."/>
            <person name="Coleman M.L."/>
            <person name="Rodrigue S."/>
            <person name="Chen F."/>
            <person name="Lapidus A."/>
            <person name="Ferriera S."/>
            <person name="Johnson J."/>
            <person name="Steglich C."/>
            <person name="Church G.M."/>
            <person name="Richardson P."/>
            <person name="Chisholm S.W."/>
        </authorList>
    </citation>
    <scope>NUCLEOTIDE SEQUENCE [LARGE SCALE GENOMIC DNA]</scope>
    <source>
        <strain evidence="1 2">MIT 9301</strain>
    </source>
</reference>